<dbReference type="GO" id="GO:0050660">
    <property type="term" value="F:flavin adenine dinucleotide binding"/>
    <property type="evidence" value="ECO:0007669"/>
    <property type="project" value="InterPro"/>
</dbReference>
<dbReference type="Gene3D" id="3.50.50.60">
    <property type="entry name" value="FAD/NAD(P)-binding domain"/>
    <property type="match status" value="2"/>
</dbReference>
<evidence type="ECO:0000256" key="5">
    <source>
        <dbReference type="ARBA" id="ARBA00023033"/>
    </source>
</evidence>
<organism evidence="6 7">
    <name type="scientific">Microdochium bolleyi</name>
    <dbReference type="NCBI Taxonomy" id="196109"/>
    <lineage>
        <taxon>Eukaryota</taxon>
        <taxon>Fungi</taxon>
        <taxon>Dikarya</taxon>
        <taxon>Ascomycota</taxon>
        <taxon>Pezizomycotina</taxon>
        <taxon>Sordariomycetes</taxon>
        <taxon>Xylariomycetidae</taxon>
        <taxon>Xylariales</taxon>
        <taxon>Microdochiaceae</taxon>
        <taxon>Microdochium</taxon>
    </lineage>
</organism>
<keyword evidence="7" id="KW-1185">Reference proteome</keyword>
<dbReference type="InterPro" id="IPR051820">
    <property type="entry name" value="FAD-binding_MO"/>
</dbReference>
<dbReference type="OrthoDB" id="66881at2759"/>
<proteinExistence type="predicted"/>
<evidence type="ECO:0000313" key="7">
    <source>
        <dbReference type="Proteomes" id="UP000070501"/>
    </source>
</evidence>
<evidence type="ECO:0000256" key="1">
    <source>
        <dbReference type="ARBA" id="ARBA00001974"/>
    </source>
</evidence>
<keyword evidence="2" id="KW-0285">Flavoprotein</keyword>
<evidence type="ECO:0000256" key="2">
    <source>
        <dbReference type="ARBA" id="ARBA00022630"/>
    </source>
</evidence>
<protein>
    <submittedName>
        <fullName evidence="6">Monooxygenase</fullName>
    </submittedName>
</protein>
<dbReference type="Proteomes" id="UP000070501">
    <property type="component" value="Unassembled WGS sequence"/>
</dbReference>
<evidence type="ECO:0000256" key="3">
    <source>
        <dbReference type="ARBA" id="ARBA00022827"/>
    </source>
</evidence>
<keyword evidence="3" id="KW-0274">FAD</keyword>
<dbReference type="SUPFAM" id="SSF51905">
    <property type="entry name" value="FAD/NAD(P)-binding domain"/>
    <property type="match status" value="1"/>
</dbReference>
<accession>A0A136JGB8</accession>
<gene>
    <name evidence="6" type="ORF">Micbo1qcDRAFT_144550</name>
</gene>
<comment type="cofactor">
    <cofactor evidence="1">
        <name>FAD</name>
        <dbReference type="ChEBI" id="CHEBI:57692"/>
    </cofactor>
</comment>
<evidence type="ECO:0000313" key="6">
    <source>
        <dbReference type="EMBL" id="KXJ96210.1"/>
    </source>
</evidence>
<dbReference type="GO" id="GO:0004499">
    <property type="term" value="F:N,N-dimethylaniline monooxygenase activity"/>
    <property type="evidence" value="ECO:0007669"/>
    <property type="project" value="InterPro"/>
</dbReference>
<dbReference type="InterPro" id="IPR020946">
    <property type="entry name" value="Flavin_mOase-like"/>
</dbReference>
<dbReference type="Pfam" id="PF13450">
    <property type="entry name" value="NAD_binding_8"/>
    <property type="match status" value="1"/>
</dbReference>
<dbReference type="GO" id="GO:0050661">
    <property type="term" value="F:NADP binding"/>
    <property type="evidence" value="ECO:0007669"/>
    <property type="project" value="InterPro"/>
</dbReference>
<keyword evidence="5 6" id="KW-0503">Monooxygenase</keyword>
<dbReference type="PANTHER" id="PTHR43872:SF1">
    <property type="entry name" value="MONOOXYGENASE, PUTATIVE (AFU_ORTHOLOGUE AFUA_8G02570)-RELATED"/>
    <property type="match status" value="1"/>
</dbReference>
<name>A0A136JGB8_9PEZI</name>
<evidence type="ECO:0000256" key="4">
    <source>
        <dbReference type="ARBA" id="ARBA00023002"/>
    </source>
</evidence>
<reference evidence="7" key="1">
    <citation type="submission" date="2016-02" db="EMBL/GenBank/DDBJ databases">
        <title>Draft genome sequence of Microdochium bolleyi, a fungal endophyte of beachgrass.</title>
        <authorList>
            <consortium name="DOE Joint Genome Institute"/>
            <person name="David A.S."/>
            <person name="May G."/>
            <person name="Haridas S."/>
            <person name="Lim J."/>
            <person name="Wang M."/>
            <person name="Labutti K."/>
            <person name="Lipzen A."/>
            <person name="Barry K."/>
            <person name="Grigoriev I.V."/>
        </authorList>
    </citation>
    <scope>NUCLEOTIDE SEQUENCE [LARGE SCALE GENOMIC DNA]</scope>
    <source>
        <strain evidence="7">J235TASD1</strain>
    </source>
</reference>
<sequence>MEHYDFVIIGAGISGVDAAYRLKTQLPDASYTILEARDVVGGTWSFFNFPGLRSDSQLTSFGLPWRPWMHQKDIANAALIREYIQSAARDEGIDAKIQFNTKVTAASWSSDEQQWTLSAASAGAEKTVRATFVLACCGYYRYDKPLETIIPGIKDFRGTVAHPQTWPESLDWAGKKVVVVGSGATAITIVPEMAKTAGHLTMLQRSPSYVLSVPSVNPDGKILKRFLPAWLAFPIYWWRCVIEEHLFVLFSLCFPRLSRKLLIWLARRELPSSVDVDVHFNPRYLPFEQRLCLCPDGDFFKAFHRDNCDIVTDSIDKVVADGIITKSGQKIDADIIVTATGLHVQLLGGLAPTVDGKPFVIGECYGWRGAMLTGLPNMGAVFGYTTTSWTLGADASVRLLIQVYKHMKQVGATSAVPVLDEAGRAAPSKPVISHSSTYFVLAKDRLPKVTDQAPYSGRIHAIYDNWMLWFGNVTRGMEYTIPSKKRL</sequence>
<dbReference type="InterPro" id="IPR036188">
    <property type="entry name" value="FAD/NAD-bd_sf"/>
</dbReference>
<dbReference type="EMBL" id="KQ964246">
    <property type="protein sequence ID" value="KXJ96210.1"/>
    <property type="molecule type" value="Genomic_DNA"/>
</dbReference>
<keyword evidence="4" id="KW-0560">Oxidoreductase</keyword>
<dbReference type="PANTHER" id="PTHR43872">
    <property type="entry name" value="MONOOXYGENASE, PUTATIVE (AFU_ORTHOLOGUE AFUA_8G02570)-RELATED"/>
    <property type="match status" value="1"/>
</dbReference>
<dbReference type="AlphaFoldDB" id="A0A136JGB8"/>
<dbReference type="InParanoid" id="A0A136JGB8"/>
<dbReference type="Pfam" id="PF00743">
    <property type="entry name" value="FMO-like"/>
    <property type="match status" value="1"/>
</dbReference>